<name>A0ABX5Z6T4_9MICO</name>
<dbReference type="InterPro" id="IPR051927">
    <property type="entry name" value="Zn_Chap_cDPG_Synth"/>
</dbReference>
<dbReference type="InterPro" id="IPR011629">
    <property type="entry name" value="CobW-like_C"/>
</dbReference>
<sequence>MSGQGNSATPTVVITGVEQSAADTTAMSLLFDLPKPVVVTHSFGADGTSLVRTVSDVTGLLDRTTIDLEHACVPCAIREDVLPTIAGLASSGHWSSIIARLPIGAEATQLCRVASYEPNTLGGARIAAVVNAIDGCDAVRHLTGPELLVERELPTFEGDVRGTAEVATTLLEYADVIAVDGELMPECSTLVRTLARPGAQVVENWSQWDATALLPGVHDVEAIEKWVAETPPAQIGDSCEDGVWRVRLRSERAVHPERIQENLPELGGGAFRTRGCFWVPTRPETLCVWDGAAGQLNIGTAGRWRRPAARRTDFVVTGLLAHGDPRDELRRAFETALCTPAELDTLAAVWSTDEDGLEPWLGDMKEYH</sequence>
<protein>
    <submittedName>
        <fullName evidence="2">Cobalamin biosynthesis protein CobW</fullName>
    </submittedName>
</protein>
<dbReference type="PANTHER" id="PTHR43603">
    <property type="entry name" value="COBW DOMAIN-CONTAINING PROTEIN DDB_G0274527"/>
    <property type="match status" value="1"/>
</dbReference>
<evidence type="ECO:0000259" key="1">
    <source>
        <dbReference type="SMART" id="SM00833"/>
    </source>
</evidence>
<dbReference type="PANTHER" id="PTHR43603:SF1">
    <property type="entry name" value="ZINC-REGULATED GTPASE METALLOPROTEIN ACTIVATOR 1"/>
    <property type="match status" value="1"/>
</dbReference>
<dbReference type="EMBL" id="CP043031">
    <property type="protein sequence ID" value="QEH92312.1"/>
    <property type="molecule type" value="Genomic_DNA"/>
</dbReference>
<proteinExistence type="predicted"/>
<evidence type="ECO:0000313" key="2">
    <source>
        <dbReference type="EMBL" id="QEH92312.1"/>
    </source>
</evidence>
<evidence type="ECO:0000313" key="3">
    <source>
        <dbReference type="Proteomes" id="UP000323565"/>
    </source>
</evidence>
<feature type="domain" description="CobW C-terminal" evidence="1">
    <location>
        <begin position="243"/>
        <end position="337"/>
    </location>
</feature>
<reference evidence="2 3" key="1">
    <citation type="submission" date="2019-08" db="EMBL/GenBank/DDBJ databases">
        <title>Dermacoccus abyssi strain HZAU 226, whole genome Nanopore sequencing project.</title>
        <authorList>
            <person name="Guo A."/>
            <person name="Zhang X."/>
            <person name="Ruan Y."/>
            <person name="Liu W."/>
            <person name="Chen Q."/>
            <person name="Gu L."/>
        </authorList>
    </citation>
    <scope>NUCLEOTIDE SEQUENCE [LARGE SCALE GENOMIC DNA]</scope>
    <source>
        <strain evidence="2 3">HZAU 226</strain>
    </source>
</reference>
<accession>A0ABX5Z6T4</accession>
<gene>
    <name evidence="2" type="ORF">FV141_01220</name>
</gene>
<dbReference type="Proteomes" id="UP000323565">
    <property type="component" value="Chromosome"/>
</dbReference>
<dbReference type="SMART" id="SM00833">
    <property type="entry name" value="CobW_C"/>
    <property type="match status" value="1"/>
</dbReference>
<dbReference type="Pfam" id="PF07683">
    <property type="entry name" value="CobW_C"/>
    <property type="match status" value="1"/>
</dbReference>
<keyword evidence="3" id="KW-1185">Reference proteome</keyword>
<dbReference type="SUPFAM" id="SSF90002">
    <property type="entry name" value="Hypothetical protein YjiA, C-terminal domain"/>
    <property type="match status" value="1"/>
</dbReference>
<organism evidence="2 3">
    <name type="scientific">Dermacoccus abyssi</name>
    <dbReference type="NCBI Taxonomy" id="322596"/>
    <lineage>
        <taxon>Bacteria</taxon>
        <taxon>Bacillati</taxon>
        <taxon>Actinomycetota</taxon>
        <taxon>Actinomycetes</taxon>
        <taxon>Micrococcales</taxon>
        <taxon>Dermacoccaceae</taxon>
        <taxon>Dermacoccus</taxon>
    </lineage>
</organism>